<dbReference type="GO" id="GO:0005764">
    <property type="term" value="C:lysosome"/>
    <property type="evidence" value="ECO:0007669"/>
    <property type="project" value="UniProtKB-SubCell"/>
</dbReference>
<name>A0A0L0FP99_9EUKA</name>
<dbReference type="Proteomes" id="UP000054560">
    <property type="component" value="Unassembled WGS sequence"/>
</dbReference>
<dbReference type="STRING" id="667725.A0A0L0FP99"/>
<dbReference type="PANTHER" id="PTHR23354:SF131">
    <property type="entry name" value="MTOR-ASSOCIATED PROTEIN MEAK7"/>
    <property type="match status" value="1"/>
</dbReference>
<keyword evidence="12" id="KW-1185">Reference proteome</keyword>
<evidence type="ECO:0000256" key="6">
    <source>
        <dbReference type="ARBA" id="ARBA00023228"/>
    </source>
</evidence>
<proteinExistence type="predicted"/>
<evidence type="ECO:0000313" key="11">
    <source>
        <dbReference type="EMBL" id="KNC78336.1"/>
    </source>
</evidence>
<dbReference type="PANTHER" id="PTHR23354">
    <property type="entry name" value="NUCLEOLAR PROTEIN 7/ESTROGEN RECEPTOR COACTIVATOR-RELATED"/>
    <property type="match status" value="1"/>
</dbReference>
<evidence type="ECO:0000313" key="12">
    <source>
        <dbReference type="Proteomes" id="UP000054560"/>
    </source>
</evidence>
<dbReference type="GO" id="GO:0006979">
    <property type="term" value="P:response to oxidative stress"/>
    <property type="evidence" value="ECO:0007669"/>
    <property type="project" value="TreeGrafter"/>
</dbReference>
<gene>
    <name evidence="11" type="ORF">SARC_09233</name>
</gene>
<feature type="domain" description="TLDc" evidence="10">
    <location>
        <begin position="221"/>
        <end position="368"/>
    </location>
</feature>
<evidence type="ECO:0000256" key="4">
    <source>
        <dbReference type="ARBA" id="ARBA00022490"/>
    </source>
</evidence>
<accession>A0A0L0FP99</accession>
<reference evidence="11 12" key="1">
    <citation type="submission" date="2011-02" db="EMBL/GenBank/DDBJ databases">
        <title>The Genome Sequence of Sphaeroforma arctica JP610.</title>
        <authorList>
            <consortium name="The Broad Institute Genome Sequencing Platform"/>
            <person name="Russ C."/>
            <person name="Cuomo C."/>
            <person name="Young S.K."/>
            <person name="Zeng Q."/>
            <person name="Gargeya S."/>
            <person name="Alvarado L."/>
            <person name="Berlin A."/>
            <person name="Chapman S.B."/>
            <person name="Chen Z."/>
            <person name="Freedman E."/>
            <person name="Gellesch M."/>
            <person name="Goldberg J."/>
            <person name="Griggs A."/>
            <person name="Gujja S."/>
            <person name="Heilman E."/>
            <person name="Heiman D."/>
            <person name="Howarth C."/>
            <person name="Mehta T."/>
            <person name="Neiman D."/>
            <person name="Pearson M."/>
            <person name="Roberts A."/>
            <person name="Saif S."/>
            <person name="Shea T."/>
            <person name="Shenoy N."/>
            <person name="Sisk P."/>
            <person name="Stolte C."/>
            <person name="Sykes S."/>
            <person name="White J."/>
            <person name="Yandava C."/>
            <person name="Burger G."/>
            <person name="Gray M.W."/>
            <person name="Holland P.W.H."/>
            <person name="King N."/>
            <person name="Lang F.B.F."/>
            <person name="Roger A.J."/>
            <person name="Ruiz-Trillo I."/>
            <person name="Haas B."/>
            <person name="Nusbaum C."/>
            <person name="Birren B."/>
        </authorList>
    </citation>
    <scope>NUCLEOTIDE SEQUENCE [LARGE SCALE GENOMIC DNA]</scope>
    <source>
        <strain evidence="11 12">JP610</strain>
    </source>
</reference>
<dbReference type="Pfam" id="PF07534">
    <property type="entry name" value="TLD"/>
    <property type="match status" value="1"/>
</dbReference>
<keyword evidence="5" id="KW-0472">Membrane</keyword>
<dbReference type="GO" id="GO:0016020">
    <property type="term" value="C:membrane"/>
    <property type="evidence" value="ECO:0007669"/>
    <property type="project" value="UniProtKB-SubCell"/>
</dbReference>
<evidence type="ECO:0000256" key="9">
    <source>
        <dbReference type="ARBA" id="ARBA00042134"/>
    </source>
</evidence>
<evidence type="ECO:0000256" key="3">
    <source>
        <dbReference type="ARBA" id="ARBA00004496"/>
    </source>
</evidence>
<dbReference type="PROSITE" id="PS51886">
    <property type="entry name" value="TLDC"/>
    <property type="match status" value="1"/>
</dbReference>
<dbReference type="EMBL" id="KQ242509">
    <property type="protein sequence ID" value="KNC78336.1"/>
    <property type="molecule type" value="Genomic_DNA"/>
</dbReference>
<keyword evidence="4" id="KW-0963">Cytoplasm</keyword>
<dbReference type="SMART" id="SM00584">
    <property type="entry name" value="TLDc"/>
    <property type="match status" value="1"/>
</dbReference>
<dbReference type="GeneID" id="25909737"/>
<sequence length="368" mass="41400">MGGSASKQSPEVSNAVNALGLATVKCIQSALGVDEDKYYHVELKDLKNIYPQWSDDMLETVRNGVRGIPDTPNTIPMHCWIVTLHRLASGSASHRQSAYFRLACGDEKTLTREKLVNFLTSVCKSAFAVDKDLKGKLDADENIDQNFVFSLMTGLAMPIEVDAFTTWMRRDPVVSNLLEFGVRYYMLQRTCGVYFENNVLSPRVIRPTPLQLKGFGQSRSKLMTREGIWYINAHLPKDMTSEWELLYDSESMGKAFAQFMAHSFDVSPIVFIIKDKDGYVFGGFVSEPLKLNASWYGNSDCFLFSLAPSMAVYHTTSYNKNYVYLNKAQKTLPNGFSEAMAFMEMAGKTFVTKEMGIDDNKKPPQDDA</sequence>
<dbReference type="OrthoDB" id="289228at2759"/>
<organism evidence="11 12">
    <name type="scientific">Sphaeroforma arctica JP610</name>
    <dbReference type="NCBI Taxonomy" id="667725"/>
    <lineage>
        <taxon>Eukaryota</taxon>
        <taxon>Ichthyosporea</taxon>
        <taxon>Ichthyophonida</taxon>
        <taxon>Sphaeroforma</taxon>
    </lineage>
</organism>
<dbReference type="InterPro" id="IPR006571">
    <property type="entry name" value="TLDc_dom"/>
</dbReference>
<dbReference type="RefSeq" id="XP_014152238.1">
    <property type="nucleotide sequence ID" value="XM_014296763.1"/>
</dbReference>
<evidence type="ECO:0000259" key="10">
    <source>
        <dbReference type="PROSITE" id="PS51886"/>
    </source>
</evidence>
<dbReference type="AlphaFoldDB" id="A0A0L0FP99"/>
<comment type="subcellular location">
    <subcellularLocation>
        <location evidence="3">Cytoplasm</location>
    </subcellularLocation>
    <subcellularLocation>
        <location evidence="2">Lysosome</location>
    </subcellularLocation>
    <subcellularLocation>
        <location evidence="1">Membrane</location>
    </subcellularLocation>
</comment>
<evidence type="ECO:0000256" key="7">
    <source>
        <dbReference type="ARBA" id="ARBA00039594"/>
    </source>
</evidence>
<evidence type="ECO:0000256" key="5">
    <source>
        <dbReference type="ARBA" id="ARBA00023136"/>
    </source>
</evidence>
<protein>
    <recommendedName>
        <fullName evidence="7">MTOR-associated protein MEAK7</fullName>
    </recommendedName>
    <alternativeName>
        <fullName evidence="9">TBC/LysM-associated domain-containing protein 1</fullName>
    </alternativeName>
    <alternativeName>
        <fullName evidence="8">TLD domain-containing protein 1</fullName>
    </alternativeName>
</protein>
<keyword evidence="6" id="KW-0458">Lysosome</keyword>
<evidence type="ECO:0000256" key="2">
    <source>
        <dbReference type="ARBA" id="ARBA00004371"/>
    </source>
</evidence>
<dbReference type="eggNOG" id="KOG2557">
    <property type="taxonomic scope" value="Eukaryota"/>
</dbReference>
<evidence type="ECO:0000256" key="8">
    <source>
        <dbReference type="ARBA" id="ARBA00041780"/>
    </source>
</evidence>
<dbReference type="GO" id="GO:0005634">
    <property type="term" value="C:nucleus"/>
    <property type="evidence" value="ECO:0007669"/>
    <property type="project" value="TreeGrafter"/>
</dbReference>
<evidence type="ECO:0000256" key="1">
    <source>
        <dbReference type="ARBA" id="ARBA00004370"/>
    </source>
</evidence>